<evidence type="ECO:0000256" key="6">
    <source>
        <dbReference type="SAM" id="Phobius"/>
    </source>
</evidence>
<keyword evidence="4 5" id="KW-0012">Acyltransferase</keyword>
<dbReference type="GO" id="GO:0006654">
    <property type="term" value="P:phosphatidic acid biosynthetic process"/>
    <property type="evidence" value="ECO:0007669"/>
    <property type="project" value="TreeGrafter"/>
</dbReference>
<dbReference type="PANTHER" id="PTHR10434:SF10">
    <property type="entry name" value="1-ACYL-SN-GLYCEROL-3-PHOSPHATE ACYLTRANSFERASE ACL-1-RELATED"/>
    <property type="match status" value="1"/>
</dbReference>
<proteinExistence type="inferred from homology"/>
<dbReference type="InterPro" id="IPR004552">
    <property type="entry name" value="AGP_acyltrans"/>
</dbReference>
<evidence type="ECO:0000256" key="5">
    <source>
        <dbReference type="RuleBase" id="RU361267"/>
    </source>
</evidence>
<dbReference type="InterPro" id="IPR002123">
    <property type="entry name" value="Plipid/glycerol_acylTrfase"/>
</dbReference>
<dbReference type="NCBIfam" id="TIGR00530">
    <property type="entry name" value="AGP_acyltrn"/>
    <property type="match status" value="1"/>
</dbReference>
<evidence type="ECO:0000256" key="2">
    <source>
        <dbReference type="ARBA" id="ARBA00008655"/>
    </source>
</evidence>
<keyword evidence="5" id="KW-0443">Lipid metabolism</keyword>
<sequence length="262" mass="29870">MDFLTIIFTIGIILLLAQLPVIGFYVRAFYYGMCLMMGGFTGGIASIPFGKSANNHFRMFKIFQVMTWPMGLRFHIRNSEILNDEKPYIIIANHQSALDVLGMSYAWPVNCVVMLKSSLKYFPGFNLCAYLCESVYINRFSKEKAHKTVDSTLHEIVTKKRKVWIFPEGTRNPEPELLPFKKGAFILAKQANIPIVPCVFSTHKFFYSNAEKRLSGGHCLIDILPEVDTSKFESVDELSAHCRKIMQAHREKLDAEAANLNR</sequence>
<comment type="similarity">
    <text evidence="2 5">Belongs to the 1-acyl-sn-glycerol-3-phosphate acyltransferase family.</text>
</comment>
<evidence type="ECO:0000313" key="9">
    <source>
        <dbReference type="WBParaSite" id="Csp11.Scaffold629.g13495.t1"/>
    </source>
</evidence>
<feature type="transmembrane region" description="Helical" evidence="6">
    <location>
        <begin position="28"/>
        <end position="49"/>
    </location>
</feature>
<evidence type="ECO:0000259" key="7">
    <source>
        <dbReference type="SMART" id="SM00563"/>
    </source>
</evidence>
<keyword evidence="3 5" id="KW-0808">Transferase</keyword>
<evidence type="ECO:0000313" key="8">
    <source>
        <dbReference type="Proteomes" id="UP000095282"/>
    </source>
</evidence>
<dbReference type="STRING" id="1561998.A0A1I7U008"/>
<dbReference type="GO" id="GO:0003841">
    <property type="term" value="F:1-acylglycerol-3-phosphate O-acyltransferase activity"/>
    <property type="evidence" value="ECO:0007669"/>
    <property type="project" value="UniProtKB-UniRule"/>
</dbReference>
<accession>A0A1I7U008</accession>
<name>A0A1I7U008_9PELO</name>
<reference evidence="9" key="1">
    <citation type="submission" date="2016-11" db="UniProtKB">
        <authorList>
            <consortium name="WormBaseParasite"/>
        </authorList>
    </citation>
    <scope>IDENTIFICATION</scope>
</reference>
<feature type="domain" description="Phospholipid/glycerol acyltransferase" evidence="7">
    <location>
        <begin position="88"/>
        <end position="203"/>
    </location>
</feature>
<dbReference type="SUPFAM" id="SSF69593">
    <property type="entry name" value="Glycerol-3-phosphate (1)-acyltransferase"/>
    <property type="match status" value="1"/>
</dbReference>
<keyword evidence="6" id="KW-0472">Membrane</keyword>
<keyword evidence="8" id="KW-1185">Reference proteome</keyword>
<dbReference type="WBParaSite" id="Csp11.Scaffold629.g13495.t1">
    <property type="protein sequence ID" value="Csp11.Scaffold629.g13495.t1"/>
    <property type="gene ID" value="Csp11.Scaffold629.g13495"/>
</dbReference>
<protein>
    <recommendedName>
        <fullName evidence="5">1-acyl-sn-glycerol-3-phosphate acyltransferase</fullName>
        <ecNumber evidence="5">2.3.1.51</ecNumber>
    </recommendedName>
</protein>
<dbReference type="PANTHER" id="PTHR10434">
    <property type="entry name" value="1-ACYL-SN-GLYCEROL-3-PHOSPHATE ACYLTRANSFERASE"/>
    <property type="match status" value="1"/>
</dbReference>
<dbReference type="GO" id="GO:0005783">
    <property type="term" value="C:endoplasmic reticulum"/>
    <property type="evidence" value="ECO:0007669"/>
    <property type="project" value="TreeGrafter"/>
</dbReference>
<keyword evidence="5" id="KW-0594">Phospholipid biosynthesis</keyword>
<comment type="catalytic activity">
    <reaction evidence="5">
        <text>a 1-acyl-sn-glycero-3-phosphate + an acyl-CoA = a 1,2-diacyl-sn-glycero-3-phosphate + CoA</text>
        <dbReference type="Rhea" id="RHEA:19709"/>
        <dbReference type="ChEBI" id="CHEBI:57287"/>
        <dbReference type="ChEBI" id="CHEBI:57970"/>
        <dbReference type="ChEBI" id="CHEBI:58342"/>
        <dbReference type="ChEBI" id="CHEBI:58608"/>
        <dbReference type="EC" id="2.3.1.51"/>
    </reaction>
</comment>
<keyword evidence="5" id="KW-0444">Lipid biosynthesis</keyword>
<comment type="domain">
    <text evidence="5">The HXXXXD motif is essential for acyltransferase activity and may constitute the binding site for the phosphate moiety of the glycerol-3-phosphate.</text>
</comment>
<keyword evidence="5" id="KW-1208">Phospholipid metabolism</keyword>
<dbReference type="AlphaFoldDB" id="A0A1I7U008"/>
<keyword evidence="6" id="KW-0812">Transmembrane</keyword>
<dbReference type="EC" id="2.3.1.51" evidence="5"/>
<evidence type="ECO:0000256" key="1">
    <source>
        <dbReference type="ARBA" id="ARBA00004728"/>
    </source>
</evidence>
<organism evidence="8 9">
    <name type="scientific">Caenorhabditis tropicalis</name>
    <dbReference type="NCBI Taxonomy" id="1561998"/>
    <lineage>
        <taxon>Eukaryota</taxon>
        <taxon>Metazoa</taxon>
        <taxon>Ecdysozoa</taxon>
        <taxon>Nematoda</taxon>
        <taxon>Chromadorea</taxon>
        <taxon>Rhabditida</taxon>
        <taxon>Rhabditina</taxon>
        <taxon>Rhabditomorpha</taxon>
        <taxon>Rhabditoidea</taxon>
        <taxon>Rhabditidae</taxon>
        <taxon>Peloderinae</taxon>
        <taxon>Caenorhabditis</taxon>
    </lineage>
</organism>
<dbReference type="CDD" id="cd07989">
    <property type="entry name" value="LPLAT_AGPAT-like"/>
    <property type="match status" value="1"/>
</dbReference>
<dbReference type="GO" id="GO:0016020">
    <property type="term" value="C:membrane"/>
    <property type="evidence" value="ECO:0007669"/>
    <property type="project" value="InterPro"/>
</dbReference>
<keyword evidence="6" id="KW-1133">Transmembrane helix</keyword>
<dbReference type="Proteomes" id="UP000095282">
    <property type="component" value="Unplaced"/>
</dbReference>
<evidence type="ECO:0000256" key="3">
    <source>
        <dbReference type="ARBA" id="ARBA00022679"/>
    </source>
</evidence>
<dbReference type="Pfam" id="PF01553">
    <property type="entry name" value="Acyltransferase"/>
    <property type="match status" value="1"/>
</dbReference>
<dbReference type="eggNOG" id="KOG2848">
    <property type="taxonomic scope" value="Eukaryota"/>
</dbReference>
<evidence type="ECO:0000256" key="4">
    <source>
        <dbReference type="ARBA" id="ARBA00023315"/>
    </source>
</evidence>
<dbReference type="SMART" id="SM00563">
    <property type="entry name" value="PlsC"/>
    <property type="match status" value="1"/>
</dbReference>
<comment type="pathway">
    <text evidence="1">Phospholipid metabolism; CDP-diacylglycerol biosynthesis; CDP-diacylglycerol from sn-glycerol 3-phosphate: step 2/3.</text>
</comment>